<feature type="signal peptide" evidence="2">
    <location>
        <begin position="1"/>
        <end position="32"/>
    </location>
</feature>
<evidence type="ECO:0000256" key="2">
    <source>
        <dbReference type="SAM" id="SignalP"/>
    </source>
</evidence>
<feature type="region of interest" description="Disordered" evidence="1">
    <location>
        <begin position="34"/>
        <end position="61"/>
    </location>
</feature>
<name>A0ABQ8QJX4_9AGAR</name>
<dbReference type="EMBL" id="MU790552">
    <property type="protein sequence ID" value="KAJ3998762.1"/>
    <property type="molecule type" value="Genomic_DNA"/>
</dbReference>
<evidence type="ECO:0000313" key="3">
    <source>
        <dbReference type="EMBL" id="KAJ3998762.1"/>
    </source>
</evidence>
<gene>
    <name evidence="3" type="ORF">F5050DRAFT_1159618</name>
</gene>
<feature type="compositionally biased region" description="Basic and acidic residues" evidence="1">
    <location>
        <begin position="34"/>
        <end position="44"/>
    </location>
</feature>
<keyword evidence="4" id="KW-1185">Reference proteome</keyword>
<protein>
    <recommendedName>
        <fullName evidence="5">Secreted protein</fullName>
    </recommendedName>
</protein>
<evidence type="ECO:0008006" key="5">
    <source>
        <dbReference type="Google" id="ProtNLM"/>
    </source>
</evidence>
<comment type="caution">
    <text evidence="3">The sequence shown here is derived from an EMBL/GenBank/DDBJ whole genome shotgun (WGS) entry which is preliminary data.</text>
</comment>
<sequence>MFPGIFQQIVISTICSLLTLLVSLLFCTAALTDSNDRGHNERYPNRTARNQSSLTPHPRGCLPTTTTLNRNALLFLLLRSGR</sequence>
<evidence type="ECO:0000313" key="4">
    <source>
        <dbReference type="Proteomes" id="UP001163828"/>
    </source>
</evidence>
<evidence type="ECO:0000256" key="1">
    <source>
        <dbReference type="SAM" id="MobiDB-lite"/>
    </source>
</evidence>
<accession>A0ABQ8QJX4</accession>
<reference evidence="3" key="1">
    <citation type="submission" date="2022-08" db="EMBL/GenBank/DDBJ databases">
        <authorList>
            <consortium name="DOE Joint Genome Institute"/>
            <person name="Min B."/>
            <person name="Riley R."/>
            <person name="Sierra-Patev S."/>
            <person name="Naranjo-Ortiz M."/>
            <person name="Looney B."/>
            <person name="Konkel Z."/>
            <person name="Slot J.C."/>
            <person name="Sakamoto Y."/>
            <person name="Steenwyk J.L."/>
            <person name="Rokas A."/>
            <person name="Carro J."/>
            <person name="Camarero S."/>
            <person name="Ferreira P."/>
            <person name="Molpeceres G."/>
            <person name="Ruiz-Duenas F.J."/>
            <person name="Serrano A."/>
            <person name="Henrissat B."/>
            <person name="Drula E."/>
            <person name="Hughes K.W."/>
            <person name="Mata J.L."/>
            <person name="Ishikawa N.K."/>
            <person name="Vargas-Isla R."/>
            <person name="Ushijima S."/>
            <person name="Smith C.A."/>
            <person name="Ahrendt S."/>
            <person name="Andreopoulos W."/>
            <person name="He G."/>
            <person name="Labutti K."/>
            <person name="Lipzen A."/>
            <person name="Ng V."/>
            <person name="Sandor L."/>
            <person name="Barry K."/>
            <person name="Martinez A.T."/>
            <person name="Xiao Y."/>
            <person name="Gibbons J.G."/>
            <person name="Terashima K."/>
            <person name="Hibbett D.S."/>
            <person name="Grigoriev I.V."/>
        </authorList>
    </citation>
    <scope>NUCLEOTIDE SEQUENCE</scope>
    <source>
        <strain evidence="3">TFB10827</strain>
    </source>
</reference>
<keyword evidence="2" id="KW-0732">Signal</keyword>
<organism evidence="3 4">
    <name type="scientific">Lentinula boryana</name>
    <dbReference type="NCBI Taxonomy" id="40481"/>
    <lineage>
        <taxon>Eukaryota</taxon>
        <taxon>Fungi</taxon>
        <taxon>Dikarya</taxon>
        <taxon>Basidiomycota</taxon>
        <taxon>Agaricomycotina</taxon>
        <taxon>Agaricomycetes</taxon>
        <taxon>Agaricomycetidae</taxon>
        <taxon>Agaricales</taxon>
        <taxon>Marasmiineae</taxon>
        <taxon>Omphalotaceae</taxon>
        <taxon>Lentinula</taxon>
    </lineage>
</organism>
<dbReference type="Proteomes" id="UP001163828">
    <property type="component" value="Unassembled WGS sequence"/>
</dbReference>
<feature type="chain" id="PRO_5046733290" description="Secreted protein" evidence="2">
    <location>
        <begin position="33"/>
        <end position="82"/>
    </location>
</feature>
<proteinExistence type="predicted"/>